<feature type="region of interest" description="Disordered" evidence="7">
    <location>
        <begin position="317"/>
        <end position="351"/>
    </location>
</feature>
<feature type="compositionally biased region" description="Basic and acidic residues" evidence="7">
    <location>
        <begin position="510"/>
        <end position="534"/>
    </location>
</feature>
<evidence type="ECO:0000313" key="9">
    <source>
        <dbReference type="EMBL" id="KAK4534808.1"/>
    </source>
</evidence>
<dbReference type="SUPFAM" id="SSF57716">
    <property type="entry name" value="Glucocorticoid receptor-like (DNA-binding domain)"/>
    <property type="match status" value="1"/>
</dbReference>
<dbReference type="Gene3D" id="3.30.50.10">
    <property type="entry name" value="Erythroid Transcription Factor GATA-1, subunit A"/>
    <property type="match status" value="1"/>
</dbReference>
<feature type="compositionally biased region" description="Low complexity" evidence="7">
    <location>
        <begin position="678"/>
        <end position="691"/>
    </location>
</feature>
<dbReference type="PROSITE" id="PS00344">
    <property type="entry name" value="GATA_ZN_FINGER_1"/>
    <property type="match status" value="1"/>
</dbReference>
<feature type="compositionally biased region" description="Basic residues" evidence="7">
    <location>
        <begin position="193"/>
        <end position="211"/>
    </location>
</feature>
<evidence type="ECO:0000256" key="3">
    <source>
        <dbReference type="ARBA" id="ARBA00022833"/>
    </source>
</evidence>
<feature type="region of interest" description="Disordered" evidence="7">
    <location>
        <begin position="493"/>
        <end position="536"/>
    </location>
</feature>
<evidence type="ECO:0000256" key="5">
    <source>
        <dbReference type="ARBA" id="ARBA00023163"/>
    </source>
</evidence>
<comment type="caution">
    <text evidence="9">The sequence shown here is derived from an EMBL/GenBank/DDBJ whole genome shotgun (WGS) entry which is preliminary data.</text>
</comment>
<feature type="region of interest" description="Disordered" evidence="7">
    <location>
        <begin position="402"/>
        <end position="473"/>
    </location>
</feature>
<accession>A0AAV9IRC1</accession>
<dbReference type="Pfam" id="PF00320">
    <property type="entry name" value="GATA"/>
    <property type="match status" value="1"/>
</dbReference>
<proteinExistence type="predicted"/>
<feature type="compositionally biased region" description="Pro residues" evidence="7">
    <location>
        <begin position="416"/>
        <end position="426"/>
    </location>
</feature>
<dbReference type="CDD" id="cd00202">
    <property type="entry name" value="ZnF_GATA"/>
    <property type="match status" value="1"/>
</dbReference>
<dbReference type="SMART" id="SM00401">
    <property type="entry name" value="ZnF_GATA"/>
    <property type="match status" value="1"/>
</dbReference>
<organism evidence="9 10">
    <name type="scientific">Cyanidium caldarium</name>
    <name type="common">Red alga</name>
    <dbReference type="NCBI Taxonomy" id="2771"/>
    <lineage>
        <taxon>Eukaryota</taxon>
        <taxon>Rhodophyta</taxon>
        <taxon>Bangiophyceae</taxon>
        <taxon>Cyanidiales</taxon>
        <taxon>Cyanidiaceae</taxon>
        <taxon>Cyanidium</taxon>
    </lineage>
</organism>
<keyword evidence="10" id="KW-1185">Reference proteome</keyword>
<reference evidence="9 10" key="1">
    <citation type="submission" date="2022-07" db="EMBL/GenBank/DDBJ databases">
        <title>Genome-wide signatures of adaptation to extreme environments.</title>
        <authorList>
            <person name="Cho C.H."/>
            <person name="Yoon H.S."/>
        </authorList>
    </citation>
    <scope>NUCLEOTIDE SEQUENCE [LARGE SCALE GENOMIC DNA]</scope>
    <source>
        <strain evidence="9 10">DBV 063 E5</strain>
    </source>
</reference>
<dbReference type="GO" id="GO:0006355">
    <property type="term" value="P:regulation of DNA-templated transcription"/>
    <property type="evidence" value="ECO:0007669"/>
    <property type="project" value="InterPro"/>
</dbReference>
<protein>
    <recommendedName>
        <fullName evidence="8">GATA-type domain-containing protein</fullName>
    </recommendedName>
</protein>
<feature type="compositionally biased region" description="Low complexity" evidence="7">
    <location>
        <begin position="175"/>
        <end position="192"/>
    </location>
</feature>
<dbReference type="InterPro" id="IPR000679">
    <property type="entry name" value="Znf_GATA"/>
</dbReference>
<evidence type="ECO:0000256" key="7">
    <source>
        <dbReference type="SAM" id="MobiDB-lite"/>
    </source>
</evidence>
<dbReference type="PANTHER" id="PTHR47172:SF24">
    <property type="entry name" value="GATA ZINC FINGER DOMAIN-CONTAINING PROTEIN 14-RELATED"/>
    <property type="match status" value="1"/>
</dbReference>
<evidence type="ECO:0000256" key="2">
    <source>
        <dbReference type="ARBA" id="ARBA00022771"/>
    </source>
</evidence>
<keyword evidence="4" id="KW-0805">Transcription regulation</keyword>
<keyword evidence="5" id="KW-0804">Transcription</keyword>
<name>A0AAV9IRC1_CYACA</name>
<feature type="compositionally biased region" description="Low complexity" evidence="7">
    <location>
        <begin position="87"/>
        <end position="98"/>
    </location>
</feature>
<feature type="compositionally biased region" description="Low complexity" evidence="7">
    <location>
        <begin position="402"/>
        <end position="415"/>
    </location>
</feature>
<evidence type="ECO:0000256" key="6">
    <source>
        <dbReference type="PROSITE-ProRule" id="PRU00094"/>
    </source>
</evidence>
<evidence type="ECO:0000256" key="1">
    <source>
        <dbReference type="ARBA" id="ARBA00022723"/>
    </source>
</evidence>
<gene>
    <name evidence="9" type="ORF">CDCA_CDCA03G0833</name>
</gene>
<feature type="region of interest" description="Disordered" evidence="7">
    <location>
        <begin position="666"/>
        <end position="691"/>
    </location>
</feature>
<evidence type="ECO:0000313" key="10">
    <source>
        <dbReference type="Proteomes" id="UP001301350"/>
    </source>
</evidence>
<dbReference type="EMBL" id="JANCYW010000003">
    <property type="protein sequence ID" value="KAK4534808.1"/>
    <property type="molecule type" value="Genomic_DNA"/>
</dbReference>
<sequence>MGTGGSLRCVSCSTTDTPLWRAGPTGAKTLCNACGVKWKKGKLSFVLDGVTHGVSALAGVGVHGGDSAGYRRRLASGGNGVARKPRSGSVGRVGVGSSPAWHDDLEVESGRGSLAAPPAVGTAVSPATPTLSTVAMRYSSSLPAMSVHAVATAGVCKRWHRPRKRNTGHATAGVAARPLRRSASTASLAASRSRARRHRERSHIHSLHHMVKSSPASMASSSDASVDSENDPLGFAAMATDMEVDDDDAAAAAALDALGYTGLPSLGVSGTMRARQAASDDLEVRYASRIFGRSAEPSELSSSCSTTAAWIAAAAATAAPSTTEQRSENSDAGGRGEAAAPNGTLCCEDNSAGLPREERMVGAAEHAFMAAATAAAGHDVSMRERQGAPGDAATGTSRLLPTAATSSSSSLLLASPPRPRLPPSPPRKSSGGDAREGPGWLRSPPRNGPGGHRWAAAPPAATSAGGTSQWDGETLSDHELDAALQLLASLPPISSAHHHGDDDDDDNDGGDDHGDDQPDGHVSDGISHDRDTDRPGGATQLALRLRQPHSRLAALYATCVYRLSKLLEVLPTEARNGTAAAEDSYVRAFLADQASSSMCCAGSTAFLGRIDMQRAHALALRGYYYDAQAYRRAVTAFRNVYSANELNGFRSEDFFRVLAHDACMATAGGFPPPPPPQQQQQPLQPNGRAAMTAAAAAAAPVTETLSVAVVQAATQATLRQPSSGAQDASTVRSTA</sequence>
<dbReference type="AlphaFoldDB" id="A0AAV9IRC1"/>
<dbReference type="GO" id="GO:0008270">
    <property type="term" value="F:zinc ion binding"/>
    <property type="evidence" value="ECO:0007669"/>
    <property type="project" value="UniProtKB-KW"/>
</dbReference>
<dbReference type="InterPro" id="IPR013088">
    <property type="entry name" value="Znf_NHR/GATA"/>
</dbReference>
<feature type="compositionally biased region" description="Low complexity" evidence="7">
    <location>
        <begin position="213"/>
        <end position="227"/>
    </location>
</feature>
<keyword evidence="1" id="KW-0479">Metal-binding</keyword>
<feature type="region of interest" description="Disordered" evidence="7">
    <location>
        <begin position="164"/>
        <end position="229"/>
    </location>
</feature>
<dbReference type="PROSITE" id="PS50114">
    <property type="entry name" value="GATA_ZN_FINGER_2"/>
    <property type="match status" value="1"/>
</dbReference>
<keyword evidence="3" id="KW-0862">Zinc</keyword>
<keyword evidence="2 6" id="KW-0863">Zinc-finger</keyword>
<dbReference type="Proteomes" id="UP001301350">
    <property type="component" value="Unassembled WGS sequence"/>
</dbReference>
<dbReference type="PANTHER" id="PTHR47172">
    <property type="entry name" value="OS01G0976800 PROTEIN"/>
    <property type="match status" value="1"/>
</dbReference>
<feature type="domain" description="GATA-type" evidence="8">
    <location>
        <begin position="3"/>
        <end position="39"/>
    </location>
</feature>
<feature type="region of interest" description="Disordered" evidence="7">
    <location>
        <begin position="76"/>
        <end position="100"/>
    </location>
</feature>
<evidence type="ECO:0000259" key="8">
    <source>
        <dbReference type="PROSITE" id="PS50114"/>
    </source>
</evidence>
<evidence type="ECO:0000256" key="4">
    <source>
        <dbReference type="ARBA" id="ARBA00023015"/>
    </source>
</evidence>
<feature type="compositionally biased region" description="Low complexity" evidence="7">
    <location>
        <begin position="455"/>
        <end position="468"/>
    </location>
</feature>
<dbReference type="GO" id="GO:0043565">
    <property type="term" value="F:sequence-specific DNA binding"/>
    <property type="evidence" value="ECO:0007669"/>
    <property type="project" value="InterPro"/>
</dbReference>